<feature type="compositionally biased region" description="Basic and acidic residues" evidence="1">
    <location>
        <begin position="105"/>
        <end position="117"/>
    </location>
</feature>
<evidence type="ECO:0000313" key="2">
    <source>
        <dbReference type="EMBL" id="KAF7281130.1"/>
    </source>
</evidence>
<feature type="region of interest" description="Disordered" evidence="1">
    <location>
        <begin position="86"/>
        <end position="117"/>
    </location>
</feature>
<evidence type="ECO:0000256" key="1">
    <source>
        <dbReference type="SAM" id="MobiDB-lite"/>
    </source>
</evidence>
<name>A0A834MI94_RHYFE</name>
<reference evidence="2" key="1">
    <citation type="submission" date="2020-08" db="EMBL/GenBank/DDBJ databases">
        <title>Genome sequencing and assembly of the red palm weevil Rhynchophorus ferrugineus.</title>
        <authorList>
            <person name="Dias G.B."/>
            <person name="Bergman C.M."/>
            <person name="Manee M."/>
        </authorList>
    </citation>
    <scope>NUCLEOTIDE SEQUENCE</scope>
    <source>
        <strain evidence="2">AA-2017</strain>
        <tissue evidence="2">Whole larva</tissue>
    </source>
</reference>
<keyword evidence="3" id="KW-1185">Reference proteome</keyword>
<dbReference type="EMBL" id="JAACXV010000258">
    <property type="protein sequence ID" value="KAF7281130.1"/>
    <property type="molecule type" value="Genomic_DNA"/>
</dbReference>
<dbReference type="AlphaFoldDB" id="A0A834MI94"/>
<evidence type="ECO:0000313" key="3">
    <source>
        <dbReference type="Proteomes" id="UP000625711"/>
    </source>
</evidence>
<sequence>MHLTAPRKSQNAPIKKGAVGVDATVATVCFHPPARVPLGLDPGKTGFGSAGARALAEACGPSPICTIGFFSRSPACPVAALHQFSPAPDTNPTATLRNDKRRCQRPGERILPQERNN</sequence>
<accession>A0A834MI94</accession>
<protein>
    <submittedName>
        <fullName evidence="2">Uncharacterized protein</fullName>
    </submittedName>
</protein>
<comment type="caution">
    <text evidence="2">The sequence shown here is derived from an EMBL/GenBank/DDBJ whole genome shotgun (WGS) entry which is preliminary data.</text>
</comment>
<organism evidence="2 3">
    <name type="scientific">Rhynchophorus ferrugineus</name>
    <name type="common">Red palm weevil</name>
    <name type="synonym">Curculio ferrugineus</name>
    <dbReference type="NCBI Taxonomy" id="354439"/>
    <lineage>
        <taxon>Eukaryota</taxon>
        <taxon>Metazoa</taxon>
        <taxon>Ecdysozoa</taxon>
        <taxon>Arthropoda</taxon>
        <taxon>Hexapoda</taxon>
        <taxon>Insecta</taxon>
        <taxon>Pterygota</taxon>
        <taxon>Neoptera</taxon>
        <taxon>Endopterygota</taxon>
        <taxon>Coleoptera</taxon>
        <taxon>Polyphaga</taxon>
        <taxon>Cucujiformia</taxon>
        <taxon>Curculionidae</taxon>
        <taxon>Dryophthorinae</taxon>
        <taxon>Rhynchophorus</taxon>
    </lineage>
</organism>
<gene>
    <name evidence="2" type="ORF">GWI33_005082</name>
</gene>
<proteinExistence type="predicted"/>
<dbReference type="Proteomes" id="UP000625711">
    <property type="component" value="Unassembled WGS sequence"/>
</dbReference>